<feature type="domain" description="BED-type" evidence="8">
    <location>
        <begin position="9"/>
        <end position="68"/>
    </location>
</feature>
<evidence type="ECO:0000256" key="5">
    <source>
        <dbReference type="ARBA" id="ARBA00023242"/>
    </source>
</evidence>
<evidence type="ECO:0000256" key="1">
    <source>
        <dbReference type="ARBA" id="ARBA00004123"/>
    </source>
</evidence>
<proteinExistence type="predicted"/>
<dbReference type="PROSITE" id="PS00028">
    <property type="entry name" value="ZINC_FINGER_C2H2_1"/>
    <property type="match status" value="1"/>
</dbReference>
<dbReference type="Pfam" id="PF00096">
    <property type="entry name" value="zf-C2H2"/>
    <property type="match status" value="1"/>
</dbReference>
<dbReference type="InterPro" id="IPR013087">
    <property type="entry name" value="Znf_C2H2_type"/>
</dbReference>
<keyword evidence="5" id="KW-0539">Nucleus</keyword>
<dbReference type="GO" id="GO:0003677">
    <property type="term" value="F:DNA binding"/>
    <property type="evidence" value="ECO:0007669"/>
    <property type="project" value="InterPro"/>
</dbReference>
<dbReference type="EMBL" id="HBHK01021277">
    <property type="protein sequence ID" value="CAD9698375.1"/>
    <property type="molecule type" value="Transcribed_RNA"/>
</dbReference>
<dbReference type="InterPro" id="IPR003656">
    <property type="entry name" value="Znf_BED"/>
</dbReference>
<evidence type="ECO:0000259" key="7">
    <source>
        <dbReference type="PROSITE" id="PS50157"/>
    </source>
</evidence>
<evidence type="ECO:0000313" key="9">
    <source>
        <dbReference type="EMBL" id="CAD9698375.1"/>
    </source>
</evidence>
<organism evidence="9">
    <name type="scientific">Mucochytrium quahogii</name>
    <dbReference type="NCBI Taxonomy" id="96639"/>
    <lineage>
        <taxon>Eukaryota</taxon>
        <taxon>Sar</taxon>
        <taxon>Stramenopiles</taxon>
        <taxon>Bigyra</taxon>
        <taxon>Labyrinthulomycetes</taxon>
        <taxon>Thraustochytrida</taxon>
        <taxon>Thraustochytriidae</taxon>
        <taxon>Mucochytrium</taxon>
    </lineage>
</organism>
<name>A0A7S2SG26_9STRA</name>
<evidence type="ECO:0000256" key="4">
    <source>
        <dbReference type="ARBA" id="ARBA00022833"/>
    </source>
</evidence>
<dbReference type="PANTHER" id="PTHR23215:SF0">
    <property type="entry name" value="BUB3-INTERACTING AND GLEBS MOTIF-CONTAINING PROTEIN ZNF207"/>
    <property type="match status" value="1"/>
</dbReference>
<dbReference type="SUPFAM" id="SSF57667">
    <property type="entry name" value="beta-beta-alpha zinc fingers"/>
    <property type="match status" value="1"/>
</dbReference>
<comment type="subcellular location">
    <subcellularLocation>
        <location evidence="1">Nucleus</location>
    </subcellularLocation>
</comment>
<dbReference type="PROSITE" id="PS50808">
    <property type="entry name" value="ZF_BED"/>
    <property type="match status" value="1"/>
</dbReference>
<dbReference type="PANTHER" id="PTHR23215">
    <property type="entry name" value="ZINC FINGER PROTEIN 207"/>
    <property type="match status" value="1"/>
</dbReference>
<reference evidence="9" key="1">
    <citation type="submission" date="2021-01" db="EMBL/GenBank/DDBJ databases">
        <authorList>
            <person name="Corre E."/>
            <person name="Pelletier E."/>
            <person name="Niang G."/>
            <person name="Scheremetjew M."/>
            <person name="Finn R."/>
            <person name="Kale V."/>
            <person name="Holt S."/>
            <person name="Cochrane G."/>
            <person name="Meng A."/>
            <person name="Brown T."/>
            <person name="Cohen L."/>
        </authorList>
    </citation>
    <scope>NUCLEOTIDE SEQUENCE</scope>
    <source>
        <strain evidence="9">NY070348D</strain>
    </source>
</reference>
<keyword evidence="4" id="KW-0862">Zinc</keyword>
<sequence length="256" mass="28278">MGKKKKKTATQEKAWCYYCDKEFVDEHQLIQHQKVKHFKCTQCNKKFMNVPSMGVHLQQVHSITLKQVPNAVEGRRDNVSLDISGMRALPQNDVHVAKRMKLDMSLPPVGYPIPPPGMIPPIGGMMPPPAGMLPPPGLVPPPYGGMPPGMVFQPPPIGAPGYVVPPGVPPPTAQQTAVEKVPAAQRLEANVQKSTEAEEEEEEEDFEHRLVGLVYRFEMTSMEEKRAMLPKYAYDASNTGDHLSRLDAAMAAHLKA</sequence>
<protein>
    <submittedName>
        <fullName evidence="9">Uncharacterized protein</fullName>
    </submittedName>
</protein>
<evidence type="ECO:0000256" key="6">
    <source>
        <dbReference type="PROSITE-ProRule" id="PRU00042"/>
    </source>
</evidence>
<evidence type="ECO:0000259" key="8">
    <source>
        <dbReference type="PROSITE" id="PS50808"/>
    </source>
</evidence>
<feature type="domain" description="C2H2-type" evidence="7">
    <location>
        <begin position="14"/>
        <end position="37"/>
    </location>
</feature>
<dbReference type="GO" id="GO:0005634">
    <property type="term" value="C:nucleus"/>
    <property type="evidence" value="ECO:0007669"/>
    <property type="project" value="UniProtKB-SubCell"/>
</dbReference>
<dbReference type="PROSITE" id="PS50157">
    <property type="entry name" value="ZINC_FINGER_C2H2_2"/>
    <property type="match status" value="2"/>
</dbReference>
<dbReference type="SMART" id="SM00355">
    <property type="entry name" value="ZnF_C2H2"/>
    <property type="match status" value="2"/>
</dbReference>
<dbReference type="CDD" id="cd20908">
    <property type="entry name" value="SUF4-like"/>
    <property type="match status" value="1"/>
</dbReference>
<keyword evidence="2" id="KW-0479">Metal-binding</keyword>
<dbReference type="GO" id="GO:0008270">
    <property type="term" value="F:zinc ion binding"/>
    <property type="evidence" value="ECO:0007669"/>
    <property type="project" value="UniProtKB-KW"/>
</dbReference>
<dbReference type="Gene3D" id="3.30.160.60">
    <property type="entry name" value="Classic Zinc Finger"/>
    <property type="match status" value="1"/>
</dbReference>
<feature type="domain" description="C2H2-type" evidence="7">
    <location>
        <begin position="38"/>
        <end position="62"/>
    </location>
</feature>
<keyword evidence="3 6" id="KW-0863">Zinc-finger</keyword>
<gene>
    <name evidence="9" type="ORF">QSP1433_LOCUS13554</name>
</gene>
<evidence type="ECO:0000256" key="3">
    <source>
        <dbReference type="ARBA" id="ARBA00022771"/>
    </source>
</evidence>
<accession>A0A7S2SG26</accession>
<evidence type="ECO:0000256" key="2">
    <source>
        <dbReference type="ARBA" id="ARBA00022723"/>
    </source>
</evidence>
<dbReference type="AlphaFoldDB" id="A0A7S2SG26"/>
<dbReference type="InterPro" id="IPR036236">
    <property type="entry name" value="Znf_C2H2_sf"/>
</dbReference>